<dbReference type="InterPro" id="IPR011611">
    <property type="entry name" value="PfkB_dom"/>
</dbReference>
<organism evidence="2 3">
    <name type="scientific">Pyrococcus furiosus (strain ATCC 43587 / DSM 3638 / JCM 8422 / Vc1)</name>
    <dbReference type="NCBI Taxonomy" id="186497"/>
    <lineage>
        <taxon>Archaea</taxon>
        <taxon>Methanobacteriati</taxon>
        <taxon>Methanobacteriota</taxon>
        <taxon>Thermococci</taxon>
        <taxon>Thermococcales</taxon>
        <taxon>Thermococcaceae</taxon>
        <taxon>Pyrococcus</taxon>
    </lineage>
</organism>
<dbReference type="GeneID" id="1469465"/>
<dbReference type="Pfam" id="PF00294">
    <property type="entry name" value="PfkB"/>
    <property type="match status" value="1"/>
</dbReference>
<dbReference type="RefSeq" id="WP_011012735.1">
    <property type="nucleotide sequence ID" value="NC_003413.1"/>
</dbReference>
<proteinExistence type="predicted"/>
<dbReference type="Gene3D" id="3.40.1190.20">
    <property type="match status" value="1"/>
</dbReference>
<evidence type="ECO:0000259" key="1">
    <source>
        <dbReference type="Pfam" id="PF00294"/>
    </source>
</evidence>
<dbReference type="InterPro" id="IPR029056">
    <property type="entry name" value="Ribokinase-like"/>
</dbReference>
<name>Q8U0J8_PYRFU</name>
<gene>
    <name evidence="2" type="ordered locus">PF1589</name>
</gene>
<dbReference type="Proteomes" id="UP000001013">
    <property type="component" value="Chromosome"/>
</dbReference>
<dbReference type="eggNOG" id="arCOG00016">
    <property type="taxonomic scope" value="Archaea"/>
</dbReference>
<dbReference type="KEGG" id="pfu:PF1589"/>
<dbReference type="STRING" id="186497.PF1589"/>
<evidence type="ECO:0000313" key="3">
    <source>
        <dbReference type="Proteomes" id="UP000001013"/>
    </source>
</evidence>
<accession>Q8U0J8</accession>
<dbReference type="SUPFAM" id="SSF53613">
    <property type="entry name" value="Ribokinase-like"/>
    <property type="match status" value="1"/>
</dbReference>
<dbReference type="PATRIC" id="fig|186497.12.peg.1655"/>
<dbReference type="PaxDb" id="186497-PF1589"/>
<reference evidence="2 3" key="1">
    <citation type="journal article" date="1999" name="Genetics">
        <title>Divergence of the hyperthermophilic archaea Pyrococcus furiosus and P. horikoshii inferred from complete genomic sequences.</title>
        <authorList>
            <person name="Maeder D.L."/>
            <person name="Weiss R.B."/>
            <person name="Dunn D.M."/>
            <person name="Cherry J.L."/>
            <person name="Gonzalez J.M."/>
            <person name="DiRuggiero J."/>
            <person name="Robb F.T."/>
        </authorList>
    </citation>
    <scope>NUCLEOTIDE SEQUENCE [LARGE SCALE GENOMIC DNA]</scope>
    <source>
        <strain evidence="3">ATCC 43587 / DSM 3638 / JCM 8422 / Vc1</strain>
    </source>
</reference>
<evidence type="ECO:0000313" key="2">
    <source>
        <dbReference type="EMBL" id="AAL81713.1"/>
    </source>
</evidence>
<dbReference type="AlphaFoldDB" id="Q8U0J8"/>
<dbReference type="OrthoDB" id="26949at2157"/>
<dbReference type="EMBL" id="AE009950">
    <property type="protein sequence ID" value="AAL81713.1"/>
    <property type="molecule type" value="Genomic_DNA"/>
</dbReference>
<protein>
    <recommendedName>
        <fullName evidence="1">Carbohydrate kinase PfkB domain-containing protein</fullName>
    </recommendedName>
</protein>
<dbReference type="HOGENOM" id="CLU_065902_3_1_2"/>
<feature type="domain" description="Carbohydrate kinase PfkB" evidence="1">
    <location>
        <begin position="166"/>
        <end position="231"/>
    </location>
</feature>
<sequence length="251" mass="28338">MRIGVIGNLTIDIVNGNRKPGGGAYYSGLVLSKFAKVTIYTKIGPEYPKEWIENIESFTKVVPFEGSSTTTFELLYSGDRREIKVVSKGDKFTYEELETVSEKEVIINPVANEIKPKNVYMFERPFLDIQGFVRQLDRVVTLKRIEGKFLENAFVVHASKEEYSMIKNPGTPEILAITDGSKEGVVITKGEKIKFIPKQIDVKDPTGAGDCFLALLAYSARRYNLQKAIEFTLDETAKFLKLGLEKYLEEQ</sequence>
<dbReference type="PhylomeDB" id="Q8U0J8"/>
<keyword evidence="3" id="KW-1185">Reference proteome</keyword>